<proteinExistence type="predicted"/>
<feature type="region of interest" description="Disordered" evidence="1">
    <location>
        <begin position="70"/>
        <end position="198"/>
    </location>
</feature>
<protein>
    <submittedName>
        <fullName evidence="2">Uncharacterized protein</fullName>
    </submittedName>
</protein>
<feature type="region of interest" description="Disordered" evidence="1">
    <location>
        <begin position="210"/>
        <end position="232"/>
    </location>
</feature>
<name>A0AAF0QPH1_SOLVR</name>
<evidence type="ECO:0000313" key="3">
    <source>
        <dbReference type="Proteomes" id="UP001234989"/>
    </source>
</evidence>
<feature type="compositionally biased region" description="Acidic residues" evidence="1">
    <location>
        <begin position="104"/>
        <end position="141"/>
    </location>
</feature>
<gene>
    <name evidence="2" type="ORF">MTR67_018285</name>
</gene>
<dbReference type="Proteomes" id="UP001234989">
    <property type="component" value="Chromosome 4"/>
</dbReference>
<evidence type="ECO:0000313" key="2">
    <source>
        <dbReference type="EMBL" id="WMV24900.1"/>
    </source>
</evidence>
<keyword evidence="3" id="KW-1185">Reference proteome</keyword>
<dbReference type="AlphaFoldDB" id="A0AAF0QPH1"/>
<sequence>MEKGFFKVFIPETSAKRLDNIVKLGDFFIFDYDETRIFYFKLLGRTGCVKKGVGGLKLVVKEEEAEEMNVEHQKSVQTKENTRARDSKNISTFYVRDENTMVEEKEDEDEECENTEEVPEEDDDKEEEEEEEDDDVEYKEEAEDKERTGILKKMTPHSKGKSETEYSSQEDSSTSKDLKALQQENYTSSEDEFTLPTSVKVPEIRAQIIDKVGSTSTSENHMKEEIPTKEGLYTMEEDETFIATTFKEGTRRKNKNRKMRSYRRPTG</sequence>
<reference evidence="2" key="1">
    <citation type="submission" date="2023-08" db="EMBL/GenBank/DDBJ databases">
        <title>A de novo genome assembly of Solanum verrucosum Schlechtendal, a Mexican diploid species geographically isolated from the other diploid A-genome species in potato relatives.</title>
        <authorList>
            <person name="Hosaka K."/>
        </authorList>
    </citation>
    <scope>NUCLEOTIDE SEQUENCE</scope>
    <source>
        <tissue evidence="2">Young leaves</tissue>
    </source>
</reference>
<dbReference type="EMBL" id="CP133615">
    <property type="protein sequence ID" value="WMV24900.1"/>
    <property type="molecule type" value="Genomic_DNA"/>
</dbReference>
<organism evidence="2 3">
    <name type="scientific">Solanum verrucosum</name>
    <dbReference type="NCBI Taxonomy" id="315347"/>
    <lineage>
        <taxon>Eukaryota</taxon>
        <taxon>Viridiplantae</taxon>
        <taxon>Streptophyta</taxon>
        <taxon>Embryophyta</taxon>
        <taxon>Tracheophyta</taxon>
        <taxon>Spermatophyta</taxon>
        <taxon>Magnoliopsida</taxon>
        <taxon>eudicotyledons</taxon>
        <taxon>Gunneridae</taxon>
        <taxon>Pentapetalae</taxon>
        <taxon>asterids</taxon>
        <taxon>lamiids</taxon>
        <taxon>Solanales</taxon>
        <taxon>Solanaceae</taxon>
        <taxon>Solanoideae</taxon>
        <taxon>Solaneae</taxon>
        <taxon>Solanum</taxon>
    </lineage>
</organism>
<accession>A0AAF0QPH1</accession>
<evidence type="ECO:0000256" key="1">
    <source>
        <dbReference type="SAM" id="MobiDB-lite"/>
    </source>
</evidence>